<accession>A0A4P2VK56</accession>
<dbReference type="EMBL" id="AP019368">
    <property type="protein sequence ID" value="BBH53606.1"/>
    <property type="molecule type" value="Genomic_DNA"/>
</dbReference>
<dbReference type="InterPro" id="IPR015422">
    <property type="entry name" value="PyrdxlP-dep_Trfase_small"/>
</dbReference>
<dbReference type="Pfam" id="PF00282">
    <property type="entry name" value="Pyridoxal_deC"/>
    <property type="match status" value="1"/>
</dbReference>
<organism evidence="8 9">
    <name type="scientific">Fluviispira sanaruensis</name>
    <dbReference type="NCBI Taxonomy" id="2493639"/>
    <lineage>
        <taxon>Bacteria</taxon>
        <taxon>Pseudomonadati</taxon>
        <taxon>Bdellovibrionota</taxon>
        <taxon>Oligoflexia</taxon>
        <taxon>Silvanigrellales</taxon>
        <taxon>Silvanigrellaceae</taxon>
        <taxon>Fluviispira</taxon>
    </lineage>
</organism>
<dbReference type="SUPFAM" id="SSF53383">
    <property type="entry name" value="PLP-dependent transferases"/>
    <property type="match status" value="1"/>
</dbReference>
<dbReference type="Gene3D" id="3.90.1150.10">
    <property type="entry name" value="Aspartate Aminotransferase, domain 1"/>
    <property type="match status" value="1"/>
</dbReference>
<feature type="modified residue" description="N6-(pyridoxal phosphate)lysine" evidence="6">
    <location>
        <position position="327"/>
    </location>
</feature>
<dbReference type="GO" id="GO:0030170">
    <property type="term" value="F:pyridoxal phosphate binding"/>
    <property type="evidence" value="ECO:0007669"/>
    <property type="project" value="InterPro"/>
</dbReference>
<dbReference type="Gene3D" id="3.40.640.10">
    <property type="entry name" value="Type I PLP-dependent aspartate aminotransferase-like (Major domain)"/>
    <property type="match status" value="1"/>
</dbReference>
<sequence>MNISSLISRYFHSSINDIEFQKWVSISLKAILDFLENHNGFKIHSDKLPSEISKKFISLKIPDKGQTIPIVLNETIENIIKNSVHVSHPAFIGHMTGASPHFLLICDLIISALNQNVVKIETALSATFVEMQTLCWLHRLIYEKSENYYKNILQSSQGSVGNCCSGGTIGNITALVAARNNAFPELHKKGVYLSYKNAQCVRAVVLVSERGHYSIKKACAVMGIGEENVISIPCHFFTNKINIAELKKRIQNLTLNKVKIIAIIGIAASTETGNVDDLSILARICKENKIWFHVDAAWGGAILLSNKYKNLLKGIKKADSVVIDGHKFMYLTMSQSAVLFKNKKSLDSLHQSAHYIIREGSVDLGKTSIEGSRRFDSLKLWFSFKVFGREGYESLINNAIKNAFLLAQLVSAHTSFELTSQPETSIVTYRFMPKELKMRMELAKKIHFLENKIFAKELKKFDFGKTADFLRVTKKINSILNEINTNLQKEQRKIGKSFVSRTTLQTIWKSQEIVVLRAVPFHPLTNNETLAEILREQEALGNKHFAKIRKRFMKEEAEAIRFFSDFLI</sequence>
<dbReference type="KEGG" id="sbf:JCM31447_20530"/>
<keyword evidence="5 7" id="KW-0456">Lyase</keyword>
<proteinExistence type="inferred from homology"/>
<dbReference type="AlphaFoldDB" id="A0A4P2VK56"/>
<keyword evidence="9" id="KW-1185">Reference proteome</keyword>
<protein>
    <submittedName>
        <fullName evidence="8">Putative pyridoxal-dependent aspartate 1-decarboxylase</fullName>
    </submittedName>
</protein>
<dbReference type="GO" id="GO:0005737">
    <property type="term" value="C:cytoplasm"/>
    <property type="evidence" value="ECO:0007669"/>
    <property type="project" value="TreeGrafter"/>
</dbReference>
<dbReference type="Proteomes" id="UP000291236">
    <property type="component" value="Chromosome"/>
</dbReference>
<evidence type="ECO:0000256" key="5">
    <source>
        <dbReference type="ARBA" id="ARBA00023239"/>
    </source>
</evidence>
<evidence type="ECO:0000313" key="9">
    <source>
        <dbReference type="Proteomes" id="UP000291236"/>
    </source>
</evidence>
<dbReference type="GO" id="GO:0019752">
    <property type="term" value="P:carboxylic acid metabolic process"/>
    <property type="evidence" value="ECO:0007669"/>
    <property type="project" value="InterPro"/>
</dbReference>
<evidence type="ECO:0000256" key="7">
    <source>
        <dbReference type="RuleBase" id="RU000382"/>
    </source>
</evidence>
<dbReference type="InterPro" id="IPR015424">
    <property type="entry name" value="PyrdxlP-dep_Trfase"/>
</dbReference>
<gene>
    <name evidence="8" type="ORF">JCM31447_20530</name>
</gene>
<comment type="similarity">
    <text evidence="2 7">Belongs to the group II decarboxylase family.</text>
</comment>
<dbReference type="OrthoDB" id="9803665at2"/>
<reference evidence="8 9" key="1">
    <citation type="submission" date="2018-12" db="EMBL/GenBank/DDBJ databases">
        <title>Rubrispira sanarue gen. nov., sp., nov., a member of the order Silvanigrellales, isolated from a brackish lake in Hamamatsu Japan.</title>
        <authorList>
            <person name="Maejima Y."/>
            <person name="Iino T."/>
            <person name="Muraguchi Y."/>
            <person name="Fukuda K."/>
            <person name="Nojiri H."/>
            <person name="Ohkuma M."/>
            <person name="Moriuchi R."/>
            <person name="Dohra H."/>
            <person name="Kimbara K."/>
            <person name="Shintani M."/>
        </authorList>
    </citation>
    <scope>NUCLEOTIDE SEQUENCE [LARGE SCALE GENOMIC DNA]</scope>
    <source>
        <strain evidence="8 9">RF1110005</strain>
    </source>
</reference>
<dbReference type="PANTHER" id="PTHR45677">
    <property type="entry name" value="GLUTAMATE DECARBOXYLASE-RELATED"/>
    <property type="match status" value="1"/>
</dbReference>
<dbReference type="InterPro" id="IPR015421">
    <property type="entry name" value="PyrdxlP-dep_Trfase_major"/>
</dbReference>
<evidence type="ECO:0000256" key="2">
    <source>
        <dbReference type="ARBA" id="ARBA00009533"/>
    </source>
</evidence>
<comment type="cofactor">
    <cofactor evidence="1 6 7">
        <name>pyridoxal 5'-phosphate</name>
        <dbReference type="ChEBI" id="CHEBI:597326"/>
    </cofactor>
</comment>
<name>A0A4P2VK56_FLUSA</name>
<evidence type="ECO:0000256" key="4">
    <source>
        <dbReference type="ARBA" id="ARBA00022898"/>
    </source>
</evidence>
<keyword evidence="4 6" id="KW-0663">Pyridoxal phosphate</keyword>
<keyword evidence="3" id="KW-0210">Decarboxylase</keyword>
<evidence type="ECO:0000313" key="8">
    <source>
        <dbReference type="EMBL" id="BBH53606.1"/>
    </source>
</evidence>
<dbReference type="GO" id="GO:0016831">
    <property type="term" value="F:carboxy-lyase activity"/>
    <property type="evidence" value="ECO:0007669"/>
    <property type="project" value="UniProtKB-KW"/>
</dbReference>
<evidence type="ECO:0000256" key="6">
    <source>
        <dbReference type="PIRSR" id="PIRSR602129-50"/>
    </source>
</evidence>
<dbReference type="RefSeq" id="WP_130609803.1">
    <property type="nucleotide sequence ID" value="NZ_AP019368.1"/>
</dbReference>
<dbReference type="InterPro" id="IPR002129">
    <property type="entry name" value="PyrdxlP-dep_de-COase"/>
</dbReference>
<evidence type="ECO:0000256" key="3">
    <source>
        <dbReference type="ARBA" id="ARBA00022793"/>
    </source>
</evidence>
<evidence type="ECO:0000256" key="1">
    <source>
        <dbReference type="ARBA" id="ARBA00001933"/>
    </source>
</evidence>
<dbReference type="PANTHER" id="PTHR45677:SF8">
    <property type="entry name" value="CYSTEINE SULFINIC ACID DECARBOXYLASE"/>
    <property type="match status" value="1"/>
</dbReference>